<feature type="domain" description="Chalcone/stilbene synthase N-terminal" evidence="5">
    <location>
        <begin position="13"/>
        <end position="207"/>
    </location>
</feature>
<dbReference type="PANTHER" id="PTHR11877:SF99">
    <property type="entry name" value="1,3,6,8-TETRAHYDROXYNAPHTHALENE SYNTHASE"/>
    <property type="match status" value="1"/>
</dbReference>
<evidence type="ECO:0000259" key="6">
    <source>
        <dbReference type="Pfam" id="PF02797"/>
    </source>
</evidence>
<evidence type="ECO:0000313" key="8">
    <source>
        <dbReference type="Proteomes" id="UP000028725"/>
    </source>
</evidence>
<reference evidence="7 8" key="1">
    <citation type="submission" date="2014-04" db="EMBL/GenBank/DDBJ databases">
        <title>Genome assembly of Hyalangium minutum DSM 14724.</title>
        <authorList>
            <person name="Sharma G."/>
            <person name="Subramanian S."/>
        </authorList>
    </citation>
    <scope>NUCLEOTIDE SEQUENCE [LARGE SCALE GENOMIC DNA]</scope>
    <source>
        <strain evidence="7 8">DSM 14724</strain>
    </source>
</reference>
<evidence type="ECO:0000256" key="2">
    <source>
        <dbReference type="ARBA" id="ARBA00022679"/>
    </source>
</evidence>
<name>A0A085WME0_9BACT</name>
<feature type="active site" description="Acyl-thioester intermediate" evidence="4">
    <location>
        <position position="148"/>
    </location>
</feature>
<feature type="domain" description="Chalcone/stilbene synthase C-terminal" evidence="6">
    <location>
        <begin position="222"/>
        <end position="358"/>
    </location>
</feature>
<protein>
    <submittedName>
        <fullName evidence="7">Chalcone synthase</fullName>
    </submittedName>
</protein>
<comment type="similarity">
    <text evidence="1">Belongs to the thiolase-like superfamily. Chalcone/stilbene synthases family.</text>
</comment>
<dbReference type="Pfam" id="PF00195">
    <property type="entry name" value="Chal_sti_synt_N"/>
    <property type="match status" value="1"/>
</dbReference>
<dbReference type="PIRSF" id="PIRSF000451">
    <property type="entry name" value="PKS_III"/>
    <property type="match status" value="1"/>
</dbReference>
<dbReference type="RefSeq" id="WP_044187396.1">
    <property type="nucleotide sequence ID" value="NZ_JMCB01000005.1"/>
</dbReference>
<dbReference type="FunFam" id="3.40.47.10:FF:000014">
    <property type="entry name" value="Chalcone synthase 1"/>
    <property type="match status" value="1"/>
</dbReference>
<dbReference type="OrthoDB" id="9786288at2"/>
<dbReference type="InterPro" id="IPR016039">
    <property type="entry name" value="Thiolase-like"/>
</dbReference>
<dbReference type="Proteomes" id="UP000028725">
    <property type="component" value="Unassembled WGS sequence"/>
</dbReference>
<sequence length="359" mass="39093">MHSASSLDLSPLVRAVGRALPPHYASQEQLIRAFRELWAKKHFNLERLEELHRAVNVSGRFLALPIDEYPPLVSFQQRNDAWTRSAVELGEQVVRQALDKAGLTPKDVDHVFFVTVTGLAVPSIEARLANRLGFREDVKRSPLFGLGCVAGAAGVARAVDYLRAYPKHTALVLSVELCSLTLQREDLSIPNIIASGLFGDGAACAVLQGAEAKAPGPRVVASRAVLYPDTERIMGWDIVDTGFKVVLSAKVPQLVRENVRANVDGFLGAHGLKRSDIRHWVAHTGGPKVLEAFAESLELPRPALARSWASLKEVGNLSSASVLFVLGETMESQEPQPGDWGVMMAMGPGFCAELVLLRW</sequence>
<dbReference type="GO" id="GO:0030639">
    <property type="term" value="P:polyketide biosynthetic process"/>
    <property type="evidence" value="ECO:0007669"/>
    <property type="project" value="TreeGrafter"/>
</dbReference>
<evidence type="ECO:0000256" key="3">
    <source>
        <dbReference type="ARBA" id="ARBA00023315"/>
    </source>
</evidence>
<dbReference type="InterPro" id="IPR011141">
    <property type="entry name" value="Polyketide_synthase_type-III"/>
</dbReference>
<evidence type="ECO:0000256" key="4">
    <source>
        <dbReference type="PIRSR" id="PIRSR000451-1"/>
    </source>
</evidence>
<dbReference type="AlphaFoldDB" id="A0A085WME0"/>
<accession>A0A085WME0</accession>
<dbReference type="CDD" id="cd00831">
    <property type="entry name" value="CHS_like"/>
    <property type="match status" value="1"/>
</dbReference>
<dbReference type="Gene3D" id="3.40.47.10">
    <property type="match status" value="2"/>
</dbReference>
<organism evidence="7 8">
    <name type="scientific">Hyalangium minutum</name>
    <dbReference type="NCBI Taxonomy" id="394096"/>
    <lineage>
        <taxon>Bacteria</taxon>
        <taxon>Pseudomonadati</taxon>
        <taxon>Myxococcota</taxon>
        <taxon>Myxococcia</taxon>
        <taxon>Myxococcales</taxon>
        <taxon>Cystobacterineae</taxon>
        <taxon>Archangiaceae</taxon>
        <taxon>Hyalangium</taxon>
    </lineage>
</organism>
<evidence type="ECO:0000313" key="7">
    <source>
        <dbReference type="EMBL" id="KFE68853.1"/>
    </source>
</evidence>
<keyword evidence="3" id="KW-0012">Acyltransferase</keyword>
<evidence type="ECO:0000259" key="5">
    <source>
        <dbReference type="Pfam" id="PF00195"/>
    </source>
</evidence>
<dbReference type="PATRIC" id="fig|394096.3.peg.2800"/>
<dbReference type="PANTHER" id="PTHR11877">
    <property type="entry name" value="HYDROXYMETHYLGLUTARYL-COA SYNTHASE"/>
    <property type="match status" value="1"/>
</dbReference>
<dbReference type="InterPro" id="IPR012328">
    <property type="entry name" value="Chalcone/stilbene_synt_C"/>
</dbReference>
<keyword evidence="8" id="KW-1185">Reference proteome</keyword>
<dbReference type="Pfam" id="PF02797">
    <property type="entry name" value="Chal_sti_synt_C"/>
    <property type="match status" value="1"/>
</dbReference>
<dbReference type="EMBL" id="JMCB01000005">
    <property type="protein sequence ID" value="KFE68853.1"/>
    <property type="molecule type" value="Genomic_DNA"/>
</dbReference>
<proteinExistence type="inferred from homology"/>
<dbReference type="GO" id="GO:0016747">
    <property type="term" value="F:acyltransferase activity, transferring groups other than amino-acyl groups"/>
    <property type="evidence" value="ECO:0007669"/>
    <property type="project" value="InterPro"/>
</dbReference>
<comment type="caution">
    <text evidence="7">The sequence shown here is derived from an EMBL/GenBank/DDBJ whole genome shotgun (WGS) entry which is preliminary data.</text>
</comment>
<evidence type="ECO:0000256" key="1">
    <source>
        <dbReference type="ARBA" id="ARBA00005531"/>
    </source>
</evidence>
<dbReference type="STRING" id="394096.DB31_6755"/>
<dbReference type="SUPFAM" id="SSF53901">
    <property type="entry name" value="Thiolase-like"/>
    <property type="match status" value="1"/>
</dbReference>
<dbReference type="InterPro" id="IPR001099">
    <property type="entry name" value="Chalcone/stilbene_synt_N"/>
</dbReference>
<gene>
    <name evidence="7" type="ORF">DB31_6755</name>
</gene>
<keyword evidence="2" id="KW-0808">Transferase</keyword>